<dbReference type="InterPro" id="IPR036282">
    <property type="entry name" value="Glutathione-S-Trfase_C_sf"/>
</dbReference>
<dbReference type="SFLD" id="SFLDG00363">
    <property type="entry name" value="AMPS_(cytGST):_Alpha-__Mu-__Pi"/>
    <property type="match status" value="1"/>
</dbReference>
<feature type="domain" description="GST N-terminal" evidence="1">
    <location>
        <begin position="6"/>
        <end position="85"/>
    </location>
</feature>
<keyword evidence="4" id="KW-1185">Reference proteome</keyword>
<dbReference type="Pfam" id="PF02798">
    <property type="entry name" value="GST_N"/>
    <property type="match status" value="1"/>
</dbReference>
<sequence length="223" mass="25054">MSNELKNVKLHYFPICGRGEPIRMMLEDAGIPYEESNDVAAFFASKMDCDEYRFNQLPRLEVNGLKLAQQDAILRYIAAHVGLGPSGKPEEDVVADMLGCAVEDLMSAYVKNIYSPDATTLLPEFAKTQAPKSFNQYEQLLSKSKSTSGYFVYDHPSFAEFHLYYTIYAISHLHPTLLASYPALEKWFNLMSSRPNLAAYFKSGRRKEILNGSPSGQNPCVEA</sequence>
<dbReference type="Gene3D" id="3.40.30.10">
    <property type="entry name" value="Glutaredoxin"/>
    <property type="match status" value="1"/>
</dbReference>
<dbReference type="Pfam" id="PF14497">
    <property type="entry name" value="GST_C_3"/>
    <property type="match status" value="1"/>
</dbReference>
<dbReference type="PANTHER" id="PTHR11571">
    <property type="entry name" value="GLUTATHIONE S-TRANSFERASE"/>
    <property type="match status" value="1"/>
</dbReference>
<evidence type="ECO:0000313" key="4">
    <source>
        <dbReference type="Proteomes" id="UP000193467"/>
    </source>
</evidence>
<dbReference type="InterPro" id="IPR040079">
    <property type="entry name" value="Glutathione_S-Trfase"/>
</dbReference>
<dbReference type="CDD" id="cd03039">
    <property type="entry name" value="GST_N_Sigma_like"/>
    <property type="match status" value="1"/>
</dbReference>
<dbReference type="GO" id="GO:0006749">
    <property type="term" value="P:glutathione metabolic process"/>
    <property type="evidence" value="ECO:0007669"/>
    <property type="project" value="TreeGrafter"/>
</dbReference>
<organism evidence="3 4">
    <name type="scientific">Leucosporidium creatinivorum</name>
    <dbReference type="NCBI Taxonomy" id="106004"/>
    <lineage>
        <taxon>Eukaryota</taxon>
        <taxon>Fungi</taxon>
        <taxon>Dikarya</taxon>
        <taxon>Basidiomycota</taxon>
        <taxon>Pucciniomycotina</taxon>
        <taxon>Microbotryomycetes</taxon>
        <taxon>Leucosporidiales</taxon>
        <taxon>Leucosporidium</taxon>
    </lineage>
</organism>
<dbReference type="Gene3D" id="1.20.1050.10">
    <property type="match status" value="1"/>
</dbReference>
<dbReference type="SFLD" id="SFLDS00019">
    <property type="entry name" value="Glutathione_Transferase_(cytos"/>
    <property type="match status" value="1"/>
</dbReference>
<dbReference type="STRING" id="106004.A0A1Y2FTW4"/>
<dbReference type="InterPro" id="IPR010987">
    <property type="entry name" value="Glutathione-S-Trfase_C-like"/>
</dbReference>
<accession>A0A1Y2FTW4</accession>
<dbReference type="SFLD" id="SFLDG01205">
    <property type="entry name" value="AMPS.1"/>
    <property type="match status" value="1"/>
</dbReference>
<dbReference type="EMBL" id="MCGR01000013">
    <property type="protein sequence ID" value="ORY87460.1"/>
    <property type="molecule type" value="Genomic_DNA"/>
</dbReference>
<keyword evidence="3" id="KW-0808">Transferase</keyword>
<dbReference type="InterPro" id="IPR036249">
    <property type="entry name" value="Thioredoxin-like_sf"/>
</dbReference>
<comment type="caution">
    <text evidence="3">The sequence shown here is derived from an EMBL/GenBank/DDBJ whole genome shotgun (WGS) entry which is preliminary data.</text>
</comment>
<protein>
    <submittedName>
        <fullName evidence="3">Glutathione S-transferase</fullName>
    </submittedName>
</protein>
<dbReference type="GO" id="GO:0004364">
    <property type="term" value="F:glutathione transferase activity"/>
    <property type="evidence" value="ECO:0007669"/>
    <property type="project" value="TreeGrafter"/>
</dbReference>
<proteinExistence type="predicted"/>
<reference evidence="3 4" key="1">
    <citation type="submission" date="2016-07" db="EMBL/GenBank/DDBJ databases">
        <title>Pervasive Adenine N6-methylation of Active Genes in Fungi.</title>
        <authorList>
            <consortium name="DOE Joint Genome Institute"/>
            <person name="Mondo S.J."/>
            <person name="Dannebaum R.O."/>
            <person name="Kuo R.C."/>
            <person name="Labutti K."/>
            <person name="Haridas S."/>
            <person name="Kuo A."/>
            <person name="Salamov A."/>
            <person name="Ahrendt S.R."/>
            <person name="Lipzen A."/>
            <person name="Sullivan W."/>
            <person name="Andreopoulos W.B."/>
            <person name="Clum A."/>
            <person name="Lindquist E."/>
            <person name="Daum C."/>
            <person name="Ramamoorthy G.K."/>
            <person name="Gryganskyi A."/>
            <person name="Culley D."/>
            <person name="Magnuson J.K."/>
            <person name="James T.Y."/>
            <person name="O'Malley M.A."/>
            <person name="Stajich J.E."/>
            <person name="Spatafora J.W."/>
            <person name="Visel A."/>
            <person name="Grigoriev I.V."/>
        </authorList>
    </citation>
    <scope>NUCLEOTIDE SEQUENCE [LARGE SCALE GENOMIC DNA]</scope>
    <source>
        <strain evidence="3 4">62-1032</strain>
    </source>
</reference>
<evidence type="ECO:0000313" key="3">
    <source>
        <dbReference type="EMBL" id="ORY87460.1"/>
    </source>
</evidence>
<gene>
    <name evidence="3" type="ORF">BCR35DRAFT_351354</name>
</gene>
<dbReference type="InterPro" id="IPR050213">
    <property type="entry name" value="GST_superfamily"/>
</dbReference>
<feature type="domain" description="GST C-terminal" evidence="2">
    <location>
        <begin position="88"/>
        <end position="215"/>
    </location>
</feature>
<evidence type="ECO:0000259" key="2">
    <source>
        <dbReference type="PROSITE" id="PS50405"/>
    </source>
</evidence>
<evidence type="ECO:0000259" key="1">
    <source>
        <dbReference type="PROSITE" id="PS50404"/>
    </source>
</evidence>
<dbReference type="SUPFAM" id="SSF47616">
    <property type="entry name" value="GST C-terminal domain-like"/>
    <property type="match status" value="1"/>
</dbReference>
<dbReference type="InterPro" id="IPR004045">
    <property type="entry name" value="Glutathione_S-Trfase_N"/>
</dbReference>
<dbReference type="InParanoid" id="A0A1Y2FTW4"/>
<dbReference type="PROSITE" id="PS50405">
    <property type="entry name" value="GST_CTER"/>
    <property type="match status" value="1"/>
</dbReference>
<dbReference type="SUPFAM" id="SSF52833">
    <property type="entry name" value="Thioredoxin-like"/>
    <property type="match status" value="1"/>
</dbReference>
<name>A0A1Y2FTW4_9BASI</name>
<dbReference type="OrthoDB" id="414243at2759"/>
<dbReference type="PROSITE" id="PS50404">
    <property type="entry name" value="GST_NTER"/>
    <property type="match status" value="1"/>
</dbReference>
<dbReference type="AlphaFoldDB" id="A0A1Y2FTW4"/>
<dbReference type="InterPro" id="IPR004046">
    <property type="entry name" value="GST_C"/>
</dbReference>
<dbReference type="Proteomes" id="UP000193467">
    <property type="component" value="Unassembled WGS sequence"/>
</dbReference>